<evidence type="ECO:0000256" key="1">
    <source>
        <dbReference type="ARBA" id="ARBA00004417"/>
    </source>
</evidence>
<dbReference type="InterPro" id="IPR003439">
    <property type="entry name" value="ABC_transporter-like_ATP-bd"/>
</dbReference>
<comment type="caution">
    <text evidence="11">The sequence shown here is derived from an EMBL/GenBank/DDBJ whole genome shotgun (WGS) entry which is preliminary data.</text>
</comment>
<dbReference type="GO" id="GO:0005886">
    <property type="term" value="C:plasma membrane"/>
    <property type="evidence" value="ECO:0007669"/>
    <property type="project" value="UniProtKB-SubCell"/>
</dbReference>
<keyword evidence="6" id="KW-0547">Nucleotide-binding</keyword>
<evidence type="ECO:0000256" key="7">
    <source>
        <dbReference type="ARBA" id="ARBA00022840"/>
    </source>
</evidence>
<keyword evidence="4" id="KW-1003">Cell membrane</keyword>
<keyword evidence="7 11" id="KW-0067">ATP-binding</keyword>
<keyword evidence="8" id="KW-1278">Translocase</keyword>
<evidence type="ECO:0000256" key="6">
    <source>
        <dbReference type="ARBA" id="ARBA00022741"/>
    </source>
</evidence>
<name>A0A0D0JDM0_AGRTU</name>
<dbReference type="SUPFAM" id="SSF52540">
    <property type="entry name" value="P-loop containing nucleoside triphosphate hydrolases"/>
    <property type="match status" value="1"/>
</dbReference>
<evidence type="ECO:0000313" key="12">
    <source>
        <dbReference type="Proteomes" id="UP000035017"/>
    </source>
</evidence>
<keyword evidence="5" id="KW-0997">Cell inner membrane</keyword>
<dbReference type="SMART" id="SM00382">
    <property type="entry name" value="AAA"/>
    <property type="match status" value="1"/>
</dbReference>
<evidence type="ECO:0000256" key="8">
    <source>
        <dbReference type="ARBA" id="ARBA00022967"/>
    </source>
</evidence>
<dbReference type="InterPro" id="IPR027417">
    <property type="entry name" value="P-loop_NTPase"/>
</dbReference>
<dbReference type="EMBL" id="JXQV01000005">
    <property type="protein sequence ID" value="KIQ04060.1"/>
    <property type="molecule type" value="Genomic_DNA"/>
</dbReference>
<evidence type="ECO:0000256" key="5">
    <source>
        <dbReference type="ARBA" id="ARBA00022519"/>
    </source>
</evidence>
<dbReference type="OrthoDB" id="9815712at2"/>
<dbReference type="GO" id="GO:0005524">
    <property type="term" value="F:ATP binding"/>
    <property type="evidence" value="ECO:0007669"/>
    <property type="project" value="UniProtKB-KW"/>
</dbReference>
<evidence type="ECO:0000313" key="11">
    <source>
        <dbReference type="EMBL" id="KIQ04060.1"/>
    </source>
</evidence>
<gene>
    <name evidence="11" type="ORF">RU07_05200</name>
</gene>
<accession>A0A0D0JDM0</accession>
<dbReference type="CDD" id="cd03257">
    <property type="entry name" value="ABC_NikE_OppD_transporters"/>
    <property type="match status" value="1"/>
</dbReference>
<dbReference type="Gene3D" id="3.40.50.300">
    <property type="entry name" value="P-loop containing nucleotide triphosphate hydrolases"/>
    <property type="match status" value="1"/>
</dbReference>
<proteinExistence type="inferred from homology"/>
<dbReference type="PROSITE" id="PS00211">
    <property type="entry name" value="ABC_TRANSPORTER_1"/>
    <property type="match status" value="1"/>
</dbReference>
<evidence type="ECO:0000256" key="3">
    <source>
        <dbReference type="ARBA" id="ARBA00022448"/>
    </source>
</evidence>
<keyword evidence="3" id="KW-0813">Transport</keyword>
<dbReference type="Proteomes" id="UP000035017">
    <property type="component" value="Unassembled WGS sequence"/>
</dbReference>
<sequence length="267" mass="28429">MRSRPICTVENLSVTYAGMKQPALENVSLAIGANKRLAIIGESGSGKSTFAKRLAELLPKGTKVSGDVIWNIQGEERSDASPPKPGRDIAYVFQDPGASLNPVLTIGEQVAESAVHHLGMSWTKGFAHARIMLDQVELPASATLLNVYPHQLSGGQRQRVAIAAAMSAGPKILIADEATSALDTITQAAIVRLLDRLVQQNEMTLIFITHDIALASSLADDIAVLKSGWRQEAGPAASILSNPQTPYTRELVEAHLDLSTPPLIGSL</sequence>
<keyword evidence="9" id="KW-0472">Membrane</keyword>
<evidence type="ECO:0000259" key="10">
    <source>
        <dbReference type="PROSITE" id="PS50893"/>
    </source>
</evidence>
<dbReference type="PANTHER" id="PTHR43297:SF14">
    <property type="entry name" value="ATPASE AAA-TYPE CORE DOMAIN-CONTAINING PROTEIN"/>
    <property type="match status" value="1"/>
</dbReference>
<protein>
    <submittedName>
        <fullName evidence="11">ABC transporter ATP-binding protein</fullName>
    </submittedName>
</protein>
<dbReference type="GO" id="GO:0016887">
    <property type="term" value="F:ATP hydrolysis activity"/>
    <property type="evidence" value="ECO:0007669"/>
    <property type="project" value="InterPro"/>
</dbReference>
<dbReference type="PROSITE" id="PS50893">
    <property type="entry name" value="ABC_TRANSPORTER_2"/>
    <property type="match status" value="1"/>
</dbReference>
<evidence type="ECO:0000256" key="2">
    <source>
        <dbReference type="ARBA" id="ARBA00005417"/>
    </source>
</evidence>
<dbReference type="AlphaFoldDB" id="A0A0D0JDM0"/>
<reference evidence="11 12" key="1">
    <citation type="submission" date="2014-12" db="EMBL/GenBank/DDBJ databases">
        <title>16Stimator: statistical estimation of ribosomal gene copy numbers from draft genome assemblies.</title>
        <authorList>
            <person name="Perisin M.A."/>
            <person name="Vetter M."/>
            <person name="Gilbert J.A."/>
            <person name="Bergelson J."/>
        </authorList>
    </citation>
    <scope>NUCLEOTIDE SEQUENCE [LARGE SCALE GENOMIC DNA]</scope>
    <source>
        <strain evidence="11 12">MEJ076</strain>
    </source>
</reference>
<feature type="domain" description="ABC transporter" evidence="10">
    <location>
        <begin position="9"/>
        <end position="252"/>
    </location>
</feature>
<dbReference type="Pfam" id="PF00005">
    <property type="entry name" value="ABC_tran"/>
    <property type="match status" value="1"/>
</dbReference>
<evidence type="ECO:0000256" key="9">
    <source>
        <dbReference type="ARBA" id="ARBA00023136"/>
    </source>
</evidence>
<dbReference type="PANTHER" id="PTHR43297">
    <property type="entry name" value="OLIGOPEPTIDE TRANSPORT ATP-BINDING PROTEIN APPD"/>
    <property type="match status" value="1"/>
</dbReference>
<dbReference type="InterPro" id="IPR017871">
    <property type="entry name" value="ABC_transporter-like_CS"/>
</dbReference>
<comment type="similarity">
    <text evidence="2">Belongs to the ABC transporter superfamily.</text>
</comment>
<dbReference type="InterPro" id="IPR003593">
    <property type="entry name" value="AAA+_ATPase"/>
</dbReference>
<organism evidence="11 12">
    <name type="scientific">Agrobacterium tumefaciens</name>
    <dbReference type="NCBI Taxonomy" id="358"/>
    <lineage>
        <taxon>Bacteria</taxon>
        <taxon>Pseudomonadati</taxon>
        <taxon>Pseudomonadota</taxon>
        <taxon>Alphaproteobacteria</taxon>
        <taxon>Hyphomicrobiales</taxon>
        <taxon>Rhizobiaceae</taxon>
        <taxon>Rhizobium/Agrobacterium group</taxon>
        <taxon>Agrobacterium</taxon>
        <taxon>Agrobacterium tumefaciens complex</taxon>
    </lineage>
</organism>
<dbReference type="InterPro" id="IPR050388">
    <property type="entry name" value="ABC_Ni/Peptide_Import"/>
</dbReference>
<evidence type="ECO:0000256" key="4">
    <source>
        <dbReference type="ARBA" id="ARBA00022475"/>
    </source>
</evidence>
<comment type="subcellular location">
    <subcellularLocation>
        <location evidence="1">Cell inner membrane</location>
        <topology evidence="1">Peripheral membrane protein</topology>
    </subcellularLocation>
</comment>